<dbReference type="InterPro" id="IPR007484">
    <property type="entry name" value="Peptidase_M28"/>
</dbReference>
<dbReference type="Proteomes" id="UP000516134">
    <property type="component" value="Chromosome"/>
</dbReference>
<proteinExistence type="predicted"/>
<dbReference type="EMBL" id="CP060780">
    <property type="protein sequence ID" value="QNP43700.1"/>
    <property type="molecule type" value="Genomic_DNA"/>
</dbReference>
<dbReference type="PANTHER" id="PTHR12147">
    <property type="entry name" value="METALLOPEPTIDASE M28 FAMILY MEMBER"/>
    <property type="match status" value="1"/>
</dbReference>
<evidence type="ECO:0000256" key="1">
    <source>
        <dbReference type="SAM" id="MobiDB-lite"/>
    </source>
</evidence>
<gene>
    <name evidence="3" type="ORF">H9L15_03195</name>
</gene>
<dbReference type="RefSeq" id="WP_187715125.1">
    <property type="nucleotide sequence ID" value="NZ_CP060780.1"/>
</dbReference>
<dbReference type="PANTHER" id="PTHR12147:SF26">
    <property type="entry name" value="PEPTIDASE M28 DOMAIN-CONTAINING PROTEIN"/>
    <property type="match status" value="1"/>
</dbReference>
<evidence type="ECO:0000313" key="3">
    <source>
        <dbReference type="EMBL" id="QNP43700.1"/>
    </source>
</evidence>
<dbReference type="Gene3D" id="3.40.630.10">
    <property type="entry name" value="Zn peptidases"/>
    <property type="match status" value="1"/>
</dbReference>
<evidence type="ECO:0000259" key="2">
    <source>
        <dbReference type="Pfam" id="PF04389"/>
    </source>
</evidence>
<keyword evidence="4" id="KW-1185">Reference proteome</keyword>
<dbReference type="Pfam" id="PF04389">
    <property type="entry name" value="Peptidase_M28"/>
    <property type="match status" value="1"/>
</dbReference>
<accession>A0ABX6T1X5</accession>
<feature type="domain" description="Peptidase M28" evidence="2">
    <location>
        <begin position="40"/>
        <end position="135"/>
    </location>
</feature>
<organism evidence="3 4">
    <name type="scientific">Sphingomonas daechungensis</name>
    <dbReference type="NCBI Taxonomy" id="1176646"/>
    <lineage>
        <taxon>Bacteria</taxon>
        <taxon>Pseudomonadati</taxon>
        <taxon>Pseudomonadota</taxon>
        <taxon>Alphaproteobacteria</taxon>
        <taxon>Sphingomonadales</taxon>
        <taxon>Sphingomonadaceae</taxon>
        <taxon>Sphingomonas</taxon>
    </lineage>
</organism>
<sequence length="340" mass="37111">MISPARAHAWQERLQKGEVVQLRAAVQAGRSPGEYLIPTAVIPGRDRAKEILYSCHLDHPSPGANDNASGCAGILEVARTLNRLVKEGRLPQPERTLRFIWPCEVECTISLLNARPEFAERTLAAIHLDMIGGRTETTKGVLRVEGSPPSSPSLVDDVAFALTRWVNRQTFAFADSGSGDWPLIDPEGTRDALQAKVGGFSEGSDHQVWAEGSWRTPIIYVSDWPDRYIHTNRDVPENLDATKMKRAIFIAAASGWYLANVGQDEVPVLAAAMENEALERKAAARRSPNPNAVQFAQAAETEEAASLARFGLVGPQSTADAPPAHIEGVVYRRKPNPKGR</sequence>
<dbReference type="SUPFAM" id="SSF53187">
    <property type="entry name" value="Zn-dependent exopeptidases"/>
    <property type="match status" value="1"/>
</dbReference>
<reference evidence="3 4" key="1">
    <citation type="submission" date="2020-08" db="EMBL/GenBank/DDBJ databases">
        <title>Genome sequence of Sphingomonas daechungensis KACC 18115T.</title>
        <authorList>
            <person name="Hyun D.-W."/>
            <person name="Bae J.-W."/>
        </authorList>
    </citation>
    <scope>NUCLEOTIDE SEQUENCE [LARGE SCALE GENOMIC DNA]</scope>
    <source>
        <strain evidence="3 4">KACC 18115</strain>
    </source>
</reference>
<feature type="compositionally biased region" description="Basic residues" evidence="1">
    <location>
        <begin position="331"/>
        <end position="340"/>
    </location>
</feature>
<name>A0ABX6T1X5_9SPHN</name>
<feature type="region of interest" description="Disordered" evidence="1">
    <location>
        <begin position="314"/>
        <end position="340"/>
    </location>
</feature>
<dbReference type="InterPro" id="IPR045175">
    <property type="entry name" value="M28_fam"/>
</dbReference>
<evidence type="ECO:0000313" key="4">
    <source>
        <dbReference type="Proteomes" id="UP000516134"/>
    </source>
</evidence>
<protein>
    <submittedName>
        <fullName evidence="3">M28 family peptidase</fullName>
    </submittedName>
</protein>